<dbReference type="AlphaFoldDB" id="Q6IHW2"/>
<feature type="signal peptide" evidence="2">
    <location>
        <begin position="1"/>
        <end position="19"/>
    </location>
</feature>
<reference evidence="3" key="1">
    <citation type="journal article" date="2003" name="Genome Biol.">
        <title>An integrated gene annotation and transcriptional profiling approach towards the full gene content of the Drosophila genome.</title>
        <authorList>
            <person name="Hild M."/>
            <person name="Beckmann B."/>
            <person name="Haas S.A."/>
            <person name="Koch B."/>
            <person name="Solovyev V."/>
            <person name="Busold C."/>
            <person name="Fellenberg K."/>
            <person name="Boutros M."/>
            <person name="Vingron M."/>
            <person name="Sauer F."/>
            <person name="Hoheisel J.D."/>
            <person name="Paro R."/>
        </authorList>
    </citation>
    <scope>NUCLEOTIDE SEQUENCE</scope>
</reference>
<accession>Q6IHW2</accession>
<evidence type="ECO:0000313" key="3">
    <source>
        <dbReference type="EMBL" id="DAA03503.1"/>
    </source>
</evidence>
<gene>
    <name evidence="3" type="ORF">HDC00715</name>
</gene>
<sequence length="365" mass="40088">MKALLSLQLRLSFLPPTVGMNLNLGAASKTWASFDVCSINIGDNLTTSQPLNLRTAGPATLKRIMKAAESGRRLPAKNRNGKQLKELSAFLKGNNADRLKAARTLKYFTDLRGPLVQDNFCRRHLGEPLTMRFSYCLPSQVNGAKGRGHPMDISQRKKVSSGQYRGKTHKGASDCQMPQTTSGWPKQRHNGSSPTNNTLKLFALCLWLASWLAAEKASSANKQWATAGENGKMGPRRAGSWELGADASETSWALRALSLLDVFSCFTLLGQFGDNAAYACRVYCLRCLCRCQVPTSSFSLRWQKLNNARTARTAFIPTTHFSLLFYRSAVCTPLELPIVIASLPSPRSHPGHPDRPLSAIVSFGQ</sequence>
<proteinExistence type="predicted"/>
<evidence type="ECO:0000256" key="2">
    <source>
        <dbReference type="SAM" id="SignalP"/>
    </source>
</evidence>
<name>Q6IHW2_DROME</name>
<protein>
    <submittedName>
        <fullName evidence="3">HDC00715</fullName>
    </submittedName>
</protein>
<evidence type="ECO:0000256" key="1">
    <source>
        <dbReference type="SAM" id="MobiDB-lite"/>
    </source>
</evidence>
<organism evidence="3">
    <name type="scientific">Drosophila melanogaster</name>
    <name type="common">Fruit fly</name>
    <dbReference type="NCBI Taxonomy" id="7227"/>
    <lineage>
        <taxon>Eukaryota</taxon>
        <taxon>Metazoa</taxon>
        <taxon>Ecdysozoa</taxon>
        <taxon>Arthropoda</taxon>
        <taxon>Hexapoda</taxon>
        <taxon>Insecta</taxon>
        <taxon>Pterygota</taxon>
        <taxon>Neoptera</taxon>
        <taxon>Endopterygota</taxon>
        <taxon>Diptera</taxon>
        <taxon>Brachycera</taxon>
        <taxon>Muscomorpha</taxon>
        <taxon>Ephydroidea</taxon>
        <taxon>Drosophilidae</taxon>
        <taxon>Drosophila</taxon>
        <taxon>Sophophora</taxon>
    </lineage>
</organism>
<feature type="chain" id="PRO_5004274528" evidence="2">
    <location>
        <begin position="20"/>
        <end position="365"/>
    </location>
</feature>
<dbReference type="EMBL" id="BK003304">
    <property type="protein sequence ID" value="DAA03503.1"/>
    <property type="molecule type" value="Genomic_DNA"/>
</dbReference>
<keyword evidence="2" id="KW-0732">Signal</keyword>
<feature type="compositionally biased region" description="Polar residues" evidence="1">
    <location>
        <begin position="176"/>
        <end position="192"/>
    </location>
</feature>
<feature type="region of interest" description="Disordered" evidence="1">
    <location>
        <begin position="144"/>
        <end position="192"/>
    </location>
</feature>